<keyword evidence="1" id="KW-0812">Transmembrane</keyword>
<sequence length="98" mass="11473">MCRRIEFTSCTLPTYGRFLDPHDFILQDILSINTSQSIVEIFLEAIEIPKYLNVIFPFSYQSAHKDLLLPYVPYSLKICLILLHLYLIQMTMKNLQSS</sequence>
<protein>
    <submittedName>
        <fullName evidence="2">Putative ovule protein</fullName>
    </submittedName>
</protein>
<evidence type="ECO:0000256" key="1">
    <source>
        <dbReference type="SAM" id="Phobius"/>
    </source>
</evidence>
<dbReference type="AlphaFoldDB" id="A0A0V0GNI1"/>
<reference evidence="2" key="1">
    <citation type="submission" date="2015-12" db="EMBL/GenBank/DDBJ databases">
        <title>Gene expression during late stages of embryo sac development: a critical building block for successful pollen-pistil interactions.</title>
        <authorList>
            <person name="Liu Y."/>
            <person name="Joly V."/>
            <person name="Sabar M."/>
            <person name="Matton D.P."/>
        </authorList>
    </citation>
    <scope>NUCLEOTIDE SEQUENCE</scope>
</reference>
<keyword evidence="1" id="KW-0472">Membrane</keyword>
<name>A0A0V0GNI1_SOLCH</name>
<proteinExistence type="predicted"/>
<keyword evidence="1" id="KW-1133">Transmembrane helix</keyword>
<dbReference type="EMBL" id="GEDG01035332">
    <property type="protein sequence ID" value="JAP09273.1"/>
    <property type="molecule type" value="Transcribed_RNA"/>
</dbReference>
<accession>A0A0V0GNI1</accession>
<evidence type="ECO:0000313" key="2">
    <source>
        <dbReference type="EMBL" id="JAP09273.1"/>
    </source>
</evidence>
<organism evidence="2">
    <name type="scientific">Solanum chacoense</name>
    <name type="common">Chaco potato</name>
    <dbReference type="NCBI Taxonomy" id="4108"/>
    <lineage>
        <taxon>Eukaryota</taxon>
        <taxon>Viridiplantae</taxon>
        <taxon>Streptophyta</taxon>
        <taxon>Embryophyta</taxon>
        <taxon>Tracheophyta</taxon>
        <taxon>Spermatophyta</taxon>
        <taxon>Magnoliopsida</taxon>
        <taxon>eudicotyledons</taxon>
        <taxon>Gunneridae</taxon>
        <taxon>Pentapetalae</taxon>
        <taxon>asterids</taxon>
        <taxon>lamiids</taxon>
        <taxon>Solanales</taxon>
        <taxon>Solanaceae</taxon>
        <taxon>Solanoideae</taxon>
        <taxon>Solaneae</taxon>
        <taxon>Solanum</taxon>
    </lineage>
</organism>
<feature type="transmembrane region" description="Helical" evidence="1">
    <location>
        <begin position="68"/>
        <end position="88"/>
    </location>
</feature>